<gene>
    <name evidence="1" type="ORF">JG688_00017228</name>
</gene>
<dbReference type="EMBL" id="JAENGY010002451">
    <property type="protein sequence ID" value="KAG6944177.1"/>
    <property type="molecule type" value="Genomic_DNA"/>
</dbReference>
<name>A0A8J5LYP2_9STRA</name>
<accession>A0A8J5LYP2</accession>
<dbReference type="Proteomes" id="UP000709295">
    <property type="component" value="Unassembled WGS sequence"/>
</dbReference>
<comment type="caution">
    <text evidence="1">The sequence shown here is derived from an EMBL/GenBank/DDBJ whole genome shotgun (WGS) entry which is preliminary data.</text>
</comment>
<organism evidence="1 2">
    <name type="scientific">Phytophthora aleatoria</name>
    <dbReference type="NCBI Taxonomy" id="2496075"/>
    <lineage>
        <taxon>Eukaryota</taxon>
        <taxon>Sar</taxon>
        <taxon>Stramenopiles</taxon>
        <taxon>Oomycota</taxon>
        <taxon>Peronosporomycetes</taxon>
        <taxon>Peronosporales</taxon>
        <taxon>Peronosporaceae</taxon>
        <taxon>Phytophthora</taxon>
    </lineage>
</organism>
<reference evidence="1" key="1">
    <citation type="submission" date="2021-01" db="EMBL/GenBank/DDBJ databases">
        <title>Phytophthora aleatoria, a newly-described species from Pinus radiata is distinct from Phytophthora cactorum isolates based on comparative genomics.</title>
        <authorList>
            <person name="Mcdougal R."/>
            <person name="Panda P."/>
            <person name="Williams N."/>
            <person name="Studholme D.J."/>
        </authorList>
    </citation>
    <scope>NUCLEOTIDE SEQUENCE</scope>
    <source>
        <strain evidence="1">NZFS 4037</strain>
    </source>
</reference>
<protein>
    <submittedName>
        <fullName evidence="1">Uncharacterized protein</fullName>
    </submittedName>
</protein>
<evidence type="ECO:0000313" key="2">
    <source>
        <dbReference type="Proteomes" id="UP000709295"/>
    </source>
</evidence>
<evidence type="ECO:0000313" key="1">
    <source>
        <dbReference type="EMBL" id="KAG6944177.1"/>
    </source>
</evidence>
<proteinExistence type="predicted"/>
<sequence length="128" mass="14779">MCGHHDKSPQCSRYAHIVRSGGYEERGGLSKLVTLASKASPSATNTFLMRLDKMPDQAFTLQGRKEARHQQVIPVVTLYEKYRAKHGDDGFADSIRVRYIRYCERERRYRTGTTHSFDQASARRKEVR</sequence>
<dbReference type="AlphaFoldDB" id="A0A8J5LYP2"/>
<keyword evidence="2" id="KW-1185">Reference proteome</keyword>